<dbReference type="Gene3D" id="1.10.150.240">
    <property type="entry name" value="Putative phosphatase, domain 2"/>
    <property type="match status" value="1"/>
</dbReference>
<dbReference type="SUPFAM" id="SSF56784">
    <property type="entry name" value="HAD-like"/>
    <property type="match status" value="1"/>
</dbReference>
<dbReference type="PANTHER" id="PTHR43434:SF20">
    <property type="entry name" value="5'-NUCLEOTIDASE"/>
    <property type="match status" value="1"/>
</dbReference>
<dbReference type="InterPro" id="IPR023214">
    <property type="entry name" value="HAD_sf"/>
</dbReference>
<evidence type="ECO:0000313" key="1">
    <source>
        <dbReference type="EMBL" id="SHK25649.1"/>
    </source>
</evidence>
<dbReference type="Proteomes" id="UP000189935">
    <property type="component" value="Chromosome I"/>
</dbReference>
<reference evidence="1 2" key="1">
    <citation type="submission" date="2016-11" db="EMBL/GenBank/DDBJ databases">
        <authorList>
            <person name="Jaros S."/>
            <person name="Januszkiewicz K."/>
            <person name="Wedrychowicz H."/>
        </authorList>
    </citation>
    <scope>NUCLEOTIDE SEQUENCE [LARGE SCALE GENOMIC DNA]</scope>
    <source>
        <strain evidence="1 2">GAS499</strain>
    </source>
</reference>
<dbReference type="CDD" id="cd04302">
    <property type="entry name" value="HAD_5NT"/>
    <property type="match status" value="1"/>
</dbReference>
<dbReference type="Gene3D" id="3.40.50.1000">
    <property type="entry name" value="HAD superfamily/HAD-like"/>
    <property type="match status" value="1"/>
</dbReference>
<organism evidence="1 2">
    <name type="scientific">Bradyrhizobium lablabi</name>
    <dbReference type="NCBI Taxonomy" id="722472"/>
    <lineage>
        <taxon>Bacteria</taxon>
        <taxon>Pseudomonadati</taxon>
        <taxon>Pseudomonadota</taxon>
        <taxon>Alphaproteobacteria</taxon>
        <taxon>Hyphomicrobiales</taxon>
        <taxon>Nitrobacteraceae</taxon>
        <taxon>Bradyrhizobium</taxon>
    </lineage>
</organism>
<sequence length="216" mass="23855">MDAIFFDLDGTLTDPRIGITRSIQYALAALDHPVPEEQDLLWCIGPPLLKSFRTMLGREALAERAVALYRERFSEIGIYENSVYYGIPDLLAALVGGPRLFVATSKPAIFAERIIAHFGMTSYFERVFGSGLDGAYAEKTELLKYALEQSGLDGRRAVMVGDRSFDMIGARHNQMTSVGVLYGYGSEAELRGAGAQHLCATPQDLRTLLDRLKGRD</sequence>
<dbReference type="OrthoDB" id="9782449at2"/>
<gene>
    <name evidence="1" type="ORF">SAMN05444159_2837</name>
</gene>
<dbReference type="PANTHER" id="PTHR43434">
    <property type="entry name" value="PHOSPHOGLYCOLATE PHOSPHATASE"/>
    <property type="match status" value="1"/>
</dbReference>
<dbReference type="InterPro" id="IPR041492">
    <property type="entry name" value="HAD_2"/>
</dbReference>
<accession>A0A1M6QZF1</accession>
<name>A0A1M6QZF1_9BRAD</name>
<dbReference type="GO" id="GO:0004713">
    <property type="term" value="F:protein tyrosine kinase activity"/>
    <property type="evidence" value="ECO:0007669"/>
    <property type="project" value="TreeGrafter"/>
</dbReference>
<dbReference type="EMBL" id="LT670844">
    <property type="protein sequence ID" value="SHK25649.1"/>
    <property type="molecule type" value="Genomic_DNA"/>
</dbReference>
<dbReference type="InterPro" id="IPR036412">
    <property type="entry name" value="HAD-like_sf"/>
</dbReference>
<dbReference type="InterPro" id="IPR050155">
    <property type="entry name" value="HAD-like_hydrolase_sf"/>
</dbReference>
<dbReference type="AlphaFoldDB" id="A0A1M6QZF1"/>
<proteinExistence type="predicted"/>
<evidence type="ECO:0000313" key="2">
    <source>
        <dbReference type="Proteomes" id="UP000189935"/>
    </source>
</evidence>
<dbReference type="InterPro" id="IPR023198">
    <property type="entry name" value="PGP-like_dom2"/>
</dbReference>
<protein>
    <submittedName>
        <fullName evidence="1">Phosphoglycolate phosphatase</fullName>
    </submittedName>
</protein>
<dbReference type="RefSeq" id="WP_079544981.1">
    <property type="nucleotide sequence ID" value="NZ_LT670844.1"/>
</dbReference>
<dbReference type="GO" id="GO:0005829">
    <property type="term" value="C:cytosol"/>
    <property type="evidence" value="ECO:0007669"/>
    <property type="project" value="TreeGrafter"/>
</dbReference>
<dbReference type="Pfam" id="PF13419">
    <property type="entry name" value="HAD_2"/>
    <property type="match status" value="1"/>
</dbReference>